<name>A0AB36B8Z9_CLOIN</name>
<dbReference type="PANTHER" id="PTHR10302:SF27">
    <property type="entry name" value="SINGLE-STRANDED DNA-BINDING PROTEIN"/>
    <property type="match status" value="1"/>
</dbReference>
<dbReference type="InterPro" id="IPR012340">
    <property type="entry name" value="NA-bd_OB-fold"/>
</dbReference>
<keyword evidence="1 2" id="KW-0238">DNA-binding</keyword>
<dbReference type="Pfam" id="PF00436">
    <property type="entry name" value="SSB"/>
    <property type="match status" value="1"/>
</dbReference>
<dbReference type="GO" id="GO:0003697">
    <property type="term" value="F:single-stranded DNA binding"/>
    <property type="evidence" value="ECO:0007669"/>
    <property type="project" value="UniProtKB-UniRule"/>
</dbReference>
<gene>
    <name evidence="4" type="primary">ssb</name>
    <name evidence="4" type="ORF">GT664_14285</name>
</gene>
<dbReference type="PROSITE" id="PS50935">
    <property type="entry name" value="SSB"/>
    <property type="match status" value="1"/>
</dbReference>
<dbReference type="CDD" id="cd04496">
    <property type="entry name" value="SSB_OBF"/>
    <property type="match status" value="1"/>
</dbReference>
<comment type="caution">
    <text evidence="4">The sequence shown here is derived from an EMBL/GenBank/DDBJ whole genome shotgun (WGS) entry which is preliminary data.</text>
</comment>
<dbReference type="InterPro" id="IPR000424">
    <property type="entry name" value="Primosome_PriB/ssb"/>
</dbReference>
<evidence type="ECO:0000313" key="5">
    <source>
        <dbReference type="Proteomes" id="UP000604383"/>
    </source>
</evidence>
<dbReference type="RefSeq" id="WP_002607803.1">
    <property type="nucleotide sequence ID" value="NZ_JAHOLM010000014.1"/>
</dbReference>
<dbReference type="PIRSF" id="PIRSF002070">
    <property type="entry name" value="SSB"/>
    <property type="match status" value="1"/>
</dbReference>
<dbReference type="EMBL" id="WWTN01000025">
    <property type="protein sequence ID" value="MZH56881.1"/>
    <property type="molecule type" value="Genomic_DNA"/>
</dbReference>
<evidence type="ECO:0000313" key="4">
    <source>
        <dbReference type="EMBL" id="MZH56881.1"/>
    </source>
</evidence>
<reference evidence="4" key="1">
    <citation type="journal article" date="2019" name="Nat. Med.">
        <title>A library of human gut bacterial isolates paired with longitudinal multiomics data enables mechanistic microbiome research.</title>
        <authorList>
            <person name="Poyet M."/>
            <person name="Groussin M."/>
            <person name="Gibbons S.M."/>
            <person name="Avila-Pacheco J."/>
            <person name="Jiang X."/>
            <person name="Kearney S.M."/>
            <person name="Perrotta A.R."/>
            <person name="Berdy B."/>
            <person name="Zhao S."/>
            <person name="Lieberman T.D."/>
            <person name="Swanson P.K."/>
            <person name="Smith M."/>
            <person name="Roesemann S."/>
            <person name="Alexander J.E."/>
            <person name="Rich S.A."/>
            <person name="Livny J."/>
            <person name="Vlamakis H."/>
            <person name="Clish C."/>
            <person name="Bullock K."/>
            <person name="Deik A."/>
            <person name="Scott J."/>
            <person name="Pierce K.A."/>
            <person name="Xavier R.J."/>
            <person name="Alm E.J."/>
        </authorList>
    </citation>
    <scope>NUCLEOTIDE SEQUENCE</scope>
    <source>
        <strain evidence="4">BIOML-A12</strain>
    </source>
</reference>
<evidence type="ECO:0000256" key="1">
    <source>
        <dbReference type="ARBA" id="ARBA00023125"/>
    </source>
</evidence>
<proteinExistence type="inferred from homology"/>
<evidence type="ECO:0000256" key="2">
    <source>
        <dbReference type="HAMAP-Rule" id="MF_00984"/>
    </source>
</evidence>
<comment type="subunit">
    <text evidence="2">Homotetramer.</text>
</comment>
<dbReference type="PANTHER" id="PTHR10302">
    <property type="entry name" value="SINGLE-STRANDED DNA-BINDING PROTEIN"/>
    <property type="match status" value="1"/>
</dbReference>
<protein>
    <recommendedName>
        <fullName evidence="2 3">Single-stranded DNA-binding protein</fullName>
        <shortName evidence="2">SSB</shortName>
    </recommendedName>
</protein>
<dbReference type="Proteomes" id="UP000604383">
    <property type="component" value="Unassembled WGS sequence"/>
</dbReference>
<organism evidence="4 5">
    <name type="scientific">Clostridium innocuum</name>
    <dbReference type="NCBI Taxonomy" id="1522"/>
    <lineage>
        <taxon>Bacteria</taxon>
        <taxon>Bacillati</taxon>
        <taxon>Bacillota</taxon>
        <taxon>Clostridia</taxon>
        <taxon>Eubacteriales</taxon>
        <taxon>Clostridiaceae</taxon>
        <taxon>Clostridium</taxon>
    </lineage>
</organism>
<dbReference type="NCBIfam" id="TIGR00621">
    <property type="entry name" value="ssb"/>
    <property type="match status" value="1"/>
</dbReference>
<evidence type="ECO:0000256" key="3">
    <source>
        <dbReference type="PIRNR" id="PIRNR002070"/>
    </source>
</evidence>
<accession>A0AB36B8Z9</accession>
<dbReference type="Gene3D" id="2.40.50.140">
    <property type="entry name" value="Nucleic acid-binding proteins"/>
    <property type="match status" value="1"/>
</dbReference>
<dbReference type="GO" id="GO:0009295">
    <property type="term" value="C:nucleoid"/>
    <property type="evidence" value="ECO:0007669"/>
    <property type="project" value="TreeGrafter"/>
</dbReference>
<dbReference type="AlphaFoldDB" id="A0AB36B8Z9"/>
<dbReference type="SUPFAM" id="SSF50249">
    <property type="entry name" value="Nucleic acid-binding proteins"/>
    <property type="match status" value="1"/>
</dbReference>
<sequence>MINRVVAVGRLTKDPLLSKTMSGISTCTFTLAVNRRNQVAGQPDADFIQCVTWRKTAENITTYLHKGSLIGIEGRIQTRTYNNQQGQKVYVTEVVCDNVQFLEPKQNSQPSQYSQSQQTYPYEQPPVQTYYQQQSITAEAEKSVPWDVADTLDISTDDLPF</sequence>
<dbReference type="HAMAP" id="MF_00984">
    <property type="entry name" value="SSB"/>
    <property type="match status" value="1"/>
</dbReference>
<dbReference type="InterPro" id="IPR011344">
    <property type="entry name" value="ssDNA-bd"/>
</dbReference>
<comment type="caution">
    <text evidence="2">Lacks conserved residue(s) required for the propagation of feature annotation.</text>
</comment>
<dbReference type="GO" id="GO:0006260">
    <property type="term" value="P:DNA replication"/>
    <property type="evidence" value="ECO:0007669"/>
    <property type="project" value="InterPro"/>
</dbReference>